<dbReference type="PANTHER" id="PTHR10030">
    <property type="entry name" value="ALPHA-L-FUCOSIDASE"/>
    <property type="match status" value="1"/>
</dbReference>
<dbReference type="PIRSF" id="PIRSF001092">
    <property type="entry name" value="Alpha-L-fucosidase"/>
    <property type="match status" value="1"/>
</dbReference>
<dbReference type="GO" id="GO:0004560">
    <property type="term" value="F:alpha-L-fucosidase activity"/>
    <property type="evidence" value="ECO:0007669"/>
    <property type="project" value="InterPro"/>
</dbReference>
<accession>A0AAW9SCN2</accession>
<dbReference type="InterPro" id="IPR000933">
    <property type="entry name" value="Glyco_hydro_29"/>
</dbReference>
<evidence type="ECO:0000256" key="3">
    <source>
        <dbReference type="ARBA" id="ARBA00012662"/>
    </source>
</evidence>
<evidence type="ECO:0000256" key="6">
    <source>
        <dbReference type="ARBA" id="ARBA00023295"/>
    </source>
</evidence>
<keyword evidence="5" id="KW-0378">Hydrolase</keyword>
<evidence type="ECO:0000256" key="8">
    <source>
        <dbReference type="SAM" id="SignalP"/>
    </source>
</evidence>
<dbReference type="InterPro" id="IPR016286">
    <property type="entry name" value="FUC_metazoa-typ"/>
</dbReference>
<proteinExistence type="inferred from homology"/>
<dbReference type="GO" id="GO:0016139">
    <property type="term" value="P:glycoside catabolic process"/>
    <property type="evidence" value="ECO:0007669"/>
    <property type="project" value="TreeGrafter"/>
</dbReference>
<dbReference type="InterPro" id="IPR057739">
    <property type="entry name" value="Glyco_hydro_29_N"/>
</dbReference>
<dbReference type="EC" id="3.2.1.51" evidence="3"/>
<keyword evidence="6" id="KW-0326">Glycosidase</keyword>
<name>A0AAW9SCN2_9BACT</name>
<evidence type="ECO:0000313" key="12">
    <source>
        <dbReference type="Proteomes" id="UP001403385"/>
    </source>
</evidence>
<sequence length="482" mass="56219">MKVIAKSIALLCLLHSALFAQHDAEDYVPVKDPEVLKKLEQWQDYKFGLFMHWGTYSQWGIVESWSLCNEDVGWTERKRGRYENYFEYKQDYENLQKEFNPVDFNPEKWVDAAKDAGMKYVVFTTKHHDGFCMFDTKTTDYKITSEKSPFHSNSKANVTKEIFDSFRKEEFMIGAYYSKPDWNTEYYWWPYFVNPDRHVNYDPAKYPERWQKFKDFTSTQIQELMTGYGSVDILWLDGAWVRPYNNIPKKYEEWAKKKTYDQDIDIPGIASMARKHQPGLIVVDRWVHGPYENYLTPEQKVPEEAMTVPWESCITMGNSWSYVPKDQYKSVSKLVHMLVDIVAKGGNFLLNVGPSPQGDWDPQVYERLKGMGEWMKVNSEAIYESRPVKPYKEAKVALTQNKNTKAVYAIYLADENEKQAPSKIWLSTIQPAKGAKVSMLGVKGNLKWKKVGNGFEVYLPASVQKNPPCQHAWTIKISEVNP</sequence>
<dbReference type="AlphaFoldDB" id="A0AAW9SCN2"/>
<reference evidence="11 12" key="1">
    <citation type="submission" date="2024-04" db="EMBL/GenBank/DDBJ databases">
        <title>Novel genus in family Flammeovirgaceae.</title>
        <authorList>
            <person name="Nguyen T.H."/>
            <person name="Vuong T.Q."/>
            <person name="Le H."/>
            <person name="Kim S.-G."/>
        </authorList>
    </citation>
    <scope>NUCLEOTIDE SEQUENCE [LARGE SCALE GENOMIC DNA]</scope>
    <source>
        <strain evidence="11 12">JCM 23209</strain>
    </source>
</reference>
<gene>
    <name evidence="11" type="ORF">AAG747_12065</name>
</gene>
<dbReference type="GO" id="GO:0006004">
    <property type="term" value="P:fucose metabolic process"/>
    <property type="evidence" value="ECO:0007669"/>
    <property type="project" value="InterPro"/>
</dbReference>
<evidence type="ECO:0000256" key="5">
    <source>
        <dbReference type="ARBA" id="ARBA00022801"/>
    </source>
</evidence>
<comment type="similarity">
    <text evidence="2">Belongs to the glycosyl hydrolase 29 family.</text>
</comment>
<dbReference type="SUPFAM" id="SSF51445">
    <property type="entry name" value="(Trans)glycosidases"/>
    <property type="match status" value="1"/>
</dbReference>
<evidence type="ECO:0000256" key="4">
    <source>
        <dbReference type="ARBA" id="ARBA00022729"/>
    </source>
</evidence>
<dbReference type="EMBL" id="JBDKWZ010000006">
    <property type="protein sequence ID" value="MEN7548651.1"/>
    <property type="molecule type" value="Genomic_DNA"/>
</dbReference>
<dbReference type="GO" id="GO:0005764">
    <property type="term" value="C:lysosome"/>
    <property type="evidence" value="ECO:0007669"/>
    <property type="project" value="TreeGrafter"/>
</dbReference>
<dbReference type="Pfam" id="PF16757">
    <property type="entry name" value="Fucosidase_C"/>
    <property type="match status" value="1"/>
</dbReference>
<evidence type="ECO:0000259" key="9">
    <source>
        <dbReference type="Pfam" id="PF01120"/>
    </source>
</evidence>
<dbReference type="RefSeq" id="WP_346821428.1">
    <property type="nucleotide sequence ID" value="NZ_JBDKWZ010000006.1"/>
</dbReference>
<evidence type="ECO:0000259" key="10">
    <source>
        <dbReference type="Pfam" id="PF16757"/>
    </source>
</evidence>
<comment type="function">
    <text evidence="1">Alpha-L-fucosidase is responsible for hydrolyzing the alpha-1,6-linked fucose joined to the reducing-end N-acetylglucosamine of the carbohydrate moieties of glycoproteins.</text>
</comment>
<keyword evidence="4 8" id="KW-0732">Signal</keyword>
<keyword evidence="12" id="KW-1185">Reference proteome</keyword>
<feature type="chain" id="PRO_5043331541" description="alpha-L-fucosidase" evidence="8">
    <location>
        <begin position="21"/>
        <end position="482"/>
    </location>
</feature>
<feature type="domain" description="Alpha-L-fucosidase C-terminal" evidence="10">
    <location>
        <begin position="395"/>
        <end position="477"/>
    </location>
</feature>
<dbReference type="Pfam" id="PF01120">
    <property type="entry name" value="Alpha_L_fucos"/>
    <property type="match status" value="1"/>
</dbReference>
<feature type="signal peptide" evidence="8">
    <location>
        <begin position="1"/>
        <end position="20"/>
    </location>
</feature>
<feature type="domain" description="Glycoside hydrolase family 29 N-terminal" evidence="9">
    <location>
        <begin position="21"/>
        <end position="380"/>
    </location>
</feature>
<dbReference type="Gene3D" id="2.60.40.1180">
    <property type="entry name" value="Golgi alpha-mannosidase II"/>
    <property type="match status" value="1"/>
</dbReference>
<dbReference type="SMART" id="SM00812">
    <property type="entry name" value="Alpha_L_fucos"/>
    <property type="match status" value="1"/>
</dbReference>
<feature type="site" description="May be important for catalysis" evidence="7">
    <location>
        <position position="313"/>
    </location>
</feature>
<evidence type="ECO:0000256" key="1">
    <source>
        <dbReference type="ARBA" id="ARBA00004071"/>
    </source>
</evidence>
<dbReference type="InterPro" id="IPR017853">
    <property type="entry name" value="GH"/>
</dbReference>
<dbReference type="Proteomes" id="UP001403385">
    <property type="component" value="Unassembled WGS sequence"/>
</dbReference>
<dbReference type="InterPro" id="IPR031919">
    <property type="entry name" value="Fucosidase_C"/>
</dbReference>
<organism evidence="11 12">
    <name type="scientific">Rapidithrix thailandica</name>
    <dbReference type="NCBI Taxonomy" id="413964"/>
    <lineage>
        <taxon>Bacteria</taxon>
        <taxon>Pseudomonadati</taxon>
        <taxon>Bacteroidota</taxon>
        <taxon>Cytophagia</taxon>
        <taxon>Cytophagales</taxon>
        <taxon>Flammeovirgaceae</taxon>
        <taxon>Rapidithrix</taxon>
    </lineage>
</organism>
<evidence type="ECO:0000313" key="11">
    <source>
        <dbReference type="EMBL" id="MEN7548651.1"/>
    </source>
</evidence>
<dbReference type="InterPro" id="IPR013780">
    <property type="entry name" value="Glyco_hydro_b"/>
</dbReference>
<dbReference type="PANTHER" id="PTHR10030:SF37">
    <property type="entry name" value="ALPHA-L-FUCOSIDASE-RELATED"/>
    <property type="match status" value="1"/>
</dbReference>
<evidence type="ECO:0000256" key="2">
    <source>
        <dbReference type="ARBA" id="ARBA00007951"/>
    </source>
</evidence>
<protein>
    <recommendedName>
        <fullName evidence="3">alpha-L-fucosidase</fullName>
        <ecNumber evidence="3">3.2.1.51</ecNumber>
    </recommendedName>
</protein>
<comment type="caution">
    <text evidence="11">The sequence shown here is derived from an EMBL/GenBank/DDBJ whole genome shotgun (WGS) entry which is preliminary data.</text>
</comment>
<evidence type="ECO:0000256" key="7">
    <source>
        <dbReference type="PIRSR" id="PIRSR001092-1"/>
    </source>
</evidence>
<dbReference type="Gene3D" id="3.20.20.80">
    <property type="entry name" value="Glycosidases"/>
    <property type="match status" value="1"/>
</dbReference>